<reference evidence="1 2" key="1">
    <citation type="submission" date="2016-10" db="EMBL/GenBank/DDBJ databases">
        <authorList>
            <person name="de Groot N.N."/>
        </authorList>
    </citation>
    <scope>NUCLEOTIDE SEQUENCE [LARGE SCALE GENOMIC DNA]</scope>
    <source>
        <strain evidence="2">KMM 9023,NRIC 0796,JCM 17311,KCTC 23692</strain>
    </source>
</reference>
<protein>
    <recommendedName>
        <fullName evidence="3">DUF465 domain-containing protein</fullName>
    </recommendedName>
</protein>
<dbReference type="InterPro" id="IPR007420">
    <property type="entry name" value="DUF465"/>
</dbReference>
<evidence type="ECO:0000313" key="2">
    <source>
        <dbReference type="Proteomes" id="UP000199302"/>
    </source>
</evidence>
<dbReference type="RefSeq" id="WP_092079330.1">
    <property type="nucleotide sequence ID" value="NZ_FOYI01000005.1"/>
</dbReference>
<sequence length="85" mass="9627">MSHVPHALADEFPDHAEALSRLKSDDAHAARLFDEYHEVNRLVHRGETDVEPMSDPHLTELRKRRMALKDEVYALLKARGDAAVG</sequence>
<evidence type="ECO:0000313" key="1">
    <source>
        <dbReference type="EMBL" id="SFR08253.1"/>
    </source>
</evidence>
<dbReference type="OrthoDB" id="1263265at2"/>
<dbReference type="InterPro" id="IPR038444">
    <property type="entry name" value="DUF465_sf"/>
</dbReference>
<dbReference type="Gene3D" id="6.10.280.50">
    <property type="match status" value="1"/>
</dbReference>
<accession>A0A1I6DS13</accession>
<dbReference type="STRING" id="871652.SAMN04515673_10530"/>
<proteinExistence type="predicted"/>
<gene>
    <name evidence="1" type="ORF">SAMN04515673_10530</name>
</gene>
<dbReference type="Pfam" id="PF04325">
    <property type="entry name" value="DUF465"/>
    <property type="match status" value="1"/>
</dbReference>
<evidence type="ECO:0008006" key="3">
    <source>
        <dbReference type="Google" id="ProtNLM"/>
    </source>
</evidence>
<dbReference type="Proteomes" id="UP000199302">
    <property type="component" value="Unassembled WGS sequence"/>
</dbReference>
<dbReference type="EMBL" id="FOYI01000005">
    <property type="protein sequence ID" value="SFR08253.1"/>
    <property type="molecule type" value="Genomic_DNA"/>
</dbReference>
<dbReference type="AlphaFoldDB" id="A0A1I6DS13"/>
<keyword evidence="2" id="KW-1185">Reference proteome</keyword>
<organism evidence="1 2">
    <name type="scientific">Poseidonocella sedimentorum</name>
    <dbReference type="NCBI Taxonomy" id="871652"/>
    <lineage>
        <taxon>Bacteria</taxon>
        <taxon>Pseudomonadati</taxon>
        <taxon>Pseudomonadota</taxon>
        <taxon>Alphaproteobacteria</taxon>
        <taxon>Rhodobacterales</taxon>
        <taxon>Roseobacteraceae</taxon>
        <taxon>Poseidonocella</taxon>
    </lineage>
</organism>
<name>A0A1I6DS13_9RHOB</name>